<dbReference type="PANTHER" id="PTHR23235">
    <property type="entry name" value="KRUEPPEL-LIKE TRANSCRIPTION FACTOR"/>
    <property type="match status" value="1"/>
</dbReference>
<dbReference type="InterPro" id="IPR013087">
    <property type="entry name" value="Znf_C2H2_type"/>
</dbReference>
<feature type="compositionally biased region" description="Pro residues" evidence="5">
    <location>
        <begin position="350"/>
        <end position="360"/>
    </location>
</feature>
<reference evidence="7 8" key="1">
    <citation type="journal article" date="2016" name="Genome Biol. Evol.">
        <title>Gene Family Evolution Reflects Adaptation to Soil Environmental Stressors in the Genome of the Collembolan Orchesella cincta.</title>
        <authorList>
            <person name="Faddeeva-Vakhrusheva A."/>
            <person name="Derks M.F."/>
            <person name="Anvar S.Y."/>
            <person name="Agamennone V."/>
            <person name="Suring W."/>
            <person name="Smit S."/>
            <person name="van Straalen N.M."/>
            <person name="Roelofs D."/>
        </authorList>
    </citation>
    <scope>NUCLEOTIDE SEQUENCE [LARGE SCALE GENOMIC DNA]</scope>
    <source>
        <tissue evidence="7">Mixed pool</tissue>
    </source>
</reference>
<evidence type="ECO:0000256" key="3">
    <source>
        <dbReference type="ARBA" id="ARBA00022833"/>
    </source>
</evidence>
<evidence type="ECO:0000313" key="8">
    <source>
        <dbReference type="Proteomes" id="UP000094527"/>
    </source>
</evidence>
<dbReference type="PROSITE" id="PS00028">
    <property type="entry name" value="ZINC_FINGER_C2H2_1"/>
    <property type="match status" value="2"/>
</dbReference>
<dbReference type="Proteomes" id="UP000094527">
    <property type="component" value="Unassembled WGS sequence"/>
</dbReference>
<dbReference type="GO" id="GO:0000981">
    <property type="term" value="F:DNA-binding transcription factor activity, RNA polymerase II-specific"/>
    <property type="evidence" value="ECO:0007669"/>
    <property type="project" value="TreeGrafter"/>
</dbReference>
<dbReference type="InterPro" id="IPR036236">
    <property type="entry name" value="Znf_C2H2_sf"/>
</dbReference>
<name>A0A1D2M248_ORCCI</name>
<proteinExistence type="predicted"/>
<dbReference type="EMBL" id="LJIJ01006318">
    <property type="protein sequence ID" value="ODM87045.1"/>
    <property type="molecule type" value="Genomic_DNA"/>
</dbReference>
<evidence type="ECO:0000256" key="1">
    <source>
        <dbReference type="ARBA" id="ARBA00022723"/>
    </source>
</evidence>
<comment type="caution">
    <text evidence="7">The sequence shown here is derived from an EMBL/GenBank/DDBJ whole genome shotgun (WGS) entry which is preliminary data.</text>
</comment>
<dbReference type="STRING" id="48709.A0A1D2M248"/>
<dbReference type="SMART" id="SM00355">
    <property type="entry name" value="ZnF_C2H2"/>
    <property type="match status" value="3"/>
</dbReference>
<feature type="region of interest" description="Disordered" evidence="5">
    <location>
        <begin position="348"/>
        <end position="382"/>
    </location>
</feature>
<keyword evidence="1" id="KW-0479">Metal-binding</keyword>
<feature type="region of interest" description="Disordered" evidence="5">
    <location>
        <begin position="258"/>
        <end position="293"/>
    </location>
</feature>
<gene>
    <name evidence="7" type="ORF">Ocin01_19637</name>
</gene>
<keyword evidence="3" id="KW-0862">Zinc</keyword>
<evidence type="ECO:0000256" key="2">
    <source>
        <dbReference type="ARBA" id="ARBA00022771"/>
    </source>
</evidence>
<feature type="compositionally biased region" description="Basic and acidic residues" evidence="5">
    <location>
        <begin position="263"/>
        <end position="274"/>
    </location>
</feature>
<dbReference type="OrthoDB" id="4748970at2759"/>
<feature type="compositionally biased region" description="Low complexity" evidence="5">
    <location>
        <begin position="280"/>
        <end position="290"/>
    </location>
</feature>
<organism evidence="7 8">
    <name type="scientific">Orchesella cincta</name>
    <name type="common">Springtail</name>
    <name type="synonym">Podura cincta</name>
    <dbReference type="NCBI Taxonomy" id="48709"/>
    <lineage>
        <taxon>Eukaryota</taxon>
        <taxon>Metazoa</taxon>
        <taxon>Ecdysozoa</taxon>
        <taxon>Arthropoda</taxon>
        <taxon>Hexapoda</taxon>
        <taxon>Collembola</taxon>
        <taxon>Entomobryomorpha</taxon>
        <taxon>Entomobryoidea</taxon>
        <taxon>Orchesellidae</taxon>
        <taxon>Orchesellinae</taxon>
        <taxon>Orchesella</taxon>
    </lineage>
</organism>
<accession>A0A1D2M248</accession>
<dbReference type="GO" id="GO:0008270">
    <property type="term" value="F:zinc ion binding"/>
    <property type="evidence" value="ECO:0007669"/>
    <property type="project" value="UniProtKB-KW"/>
</dbReference>
<feature type="domain" description="C2H2-type" evidence="6">
    <location>
        <begin position="418"/>
        <end position="447"/>
    </location>
</feature>
<evidence type="ECO:0000259" key="6">
    <source>
        <dbReference type="PROSITE" id="PS50157"/>
    </source>
</evidence>
<dbReference type="Pfam" id="PF00096">
    <property type="entry name" value="zf-C2H2"/>
    <property type="match status" value="2"/>
</dbReference>
<evidence type="ECO:0000313" key="7">
    <source>
        <dbReference type="EMBL" id="ODM87045.1"/>
    </source>
</evidence>
<keyword evidence="8" id="KW-1185">Reference proteome</keyword>
<protein>
    <submittedName>
        <fullName evidence="7">Krueppel-like factor 12</fullName>
    </submittedName>
</protein>
<keyword evidence="2 4" id="KW-0863">Zinc-finger</keyword>
<sequence length="493" mass="56890">MTSHTCDSYQHQRCLVCASPSSSKVIRKAIKQLFVAAYDFDDDDHDGHQPDSEDEEEGSDTPFFGGENSLIDNQLKVFFILTKVFKVSKESLSEVLTGYSLPPETWFSVCFNCELSIRKFYETLKTIAKLKRQCVTIQMELVGKMEMSKNVEVQRSNWVFLGTSQPLRFLISASRLFLLLLLILIMLRRPPTFESWNGELGHPEDANIYYSEDVDFELENDEGEMEQNNMIILEPRSLCDPDLDADYQFHSNHLWKEEDEEVSRESEVEEKDNSMRNGYSASPSSSSLPPWERASQLEVRSADDDKYYVCGRCHFEASNEDELEIHILAHSERGSEASCSSIELITISPSPSPEPRPPPAQNGVAEDLKGIPPLRRSRGISSNQPRKFKCEFEGCGRDYTKRSHLVTHHRTHTGEKPFPCSWPKCHWKFARKDELTRHYRKHTGIRPHKCEVCQKSFARSFGHSHSDSQPTFLLINTIQLYFIFNQNYKHYFI</sequence>
<dbReference type="PROSITE" id="PS50157">
    <property type="entry name" value="ZINC_FINGER_C2H2_2"/>
    <property type="match status" value="2"/>
</dbReference>
<dbReference type="Gene3D" id="3.30.160.60">
    <property type="entry name" value="Classic Zinc Finger"/>
    <property type="match status" value="3"/>
</dbReference>
<evidence type="ECO:0000256" key="4">
    <source>
        <dbReference type="PROSITE-ProRule" id="PRU00042"/>
    </source>
</evidence>
<feature type="domain" description="C2H2-type" evidence="6">
    <location>
        <begin position="388"/>
        <end position="417"/>
    </location>
</feature>
<dbReference type="SUPFAM" id="SSF57667">
    <property type="entry name" value="beta-beta-alpha zinc fingers"/>
    <property type="match status" value="1"/>
</dbReference>
<dbReference type="AlphaFoldDB" id="A0A1D2M248"/>
<dbReference type="PANTHER" id="PTHR23235:SF49">
    <property type="entry name" value="WILMS TUMOR PROTEIN"/>
    <property type="match status" value="1"/>
</dbReference>
<dbReference type="GO" id="GO:0000978">
    <property type="term" value="F:RNA polymerase II cis-regulatory region sequence-specific DNA binding"/>
    <property type="evidence" value="ECO:0007669"/>
    <property type="project" value="TreeGrafter"/>
</dbReference>
<evidence type="ECO:0000256" key="5">
    <source>
        <dbReference type="SAM" id="MobiDB-lite"/>
    </source>
</evidence>
<dbReference type="FunFam" id="3.30.160.60:FF:000007">
    <property type="entry name" value="Basic krueppel-like factor 3"/>
    <property type="match status" value="1"/>
</dbReference>